<feature type="transmembrane region" description="Helical" evidence="1">
    <location>
        <begin position="38"/>
        <end position="62"/>
    </location>
</feature>
<dbReference type="Pfam" id="PF09335">
    <property type="entry name" value="VTT_dom"/>
    <property type="match status" value="1"/>
</dbReference>
<evidence type="ECO:0000256" key="1">
    <source>
        <dbReference type="SAM" id="Phobius"/>
    </source>
</evidence>
<keyword evidence="1" id="KW-1133">Transmembrane helix</keyword>
<feature type="transmembrane region" description="Helical" evidence="1">
    <location>
        <begin position="93"/>
        <end position="114"/>
    </location>
</feature>
<proteinExistence type="predicted"/>
<feature type="transmembrane region" description="Helical" evidence="1">
    <location>
        <begin position="120"/>
        <end position="142"/>
    </location>
</feature>
<accession>A0A1Q2LIQ0</accession>
<dbReference type="PANTHER" id="PTHR42709:SF4">
    <property type="entry name" value="INNER MEMBRANE PROTEIN YQAA"/>
    <property type="match status" value="1"/>
</dbReference>
<name>A0A1Q2LIQ0_9HELI</name>
<reference evidence="3 4" key="1">
    <citation type="submission" date="2017-02" db="EMBL/GenBank/DDBJ databases">
        <title>Whole genome sequencing of Helicobacter bilis strain AAQJH.</title>
        <authorList>
            <person name="Conlan S."/>
            <person name="Thomas P.J."/>
            <person name="Mullikin J."/>
            <person name="Palmore T.N."/>
            <person name="Frank K.M."/>
            <person name="Segre J.A."/>
        </authorList>
    </citation>
    <scope>NUCLEOTIDE SEQUENCE [LARGE SCALE GENOMIC DNA]</scope>
    <source>
        <strain evidence="3 4">AAQJH</strain>
    </source>
</reference>
<dbReference type="Proteomes" id="UP000188298">
    <property type="component" value="Chromosome"/>
</dbReference>
<dbReference type="PANTHER" id="PTHR42709">
    <property type="entry name" value="ALKALINE PHOSPHATASE LIKE PROTEIN"/>
    <property type="match status" value="1"/>
</dbReference>
<keyword evidence="1" id="KW-0472">Membrane</keyword>
<sequence>MNFYDYGLFGLLLVCFISSSLWPLGSEAFVIGFIAFDFNPYIVLIVASIGNILGSLSTYYIAYFGGDSAVRKFFPKSYKRIESYRPYVQKYGYLYAFFAFLPFIGDILVLLLGLYKYNQIATWLFITLGKISRYAILIYLYIQWGIT</sequence>
<evidence type="ECO:0000259" key="2">
    <source>
        <dbReference type="Pfam" id="PF09335"/>
    </source>
</evidence>
<organism evidence="3 4">
    <name type="scientific">Helicobacter bilis</name>
    <dbReference type="NCBI Taxonomy" id="37372"/>
    <lineage>
        <taxon>Bacteria</taxon>
        <taxon>Pseudomonadati</taxon>
        <taxon>Campylobacterota</taxon>
        <taxon>Epsilonproteobacteria</taxon>
        <taxon>Campylobacterales</taxon>
        <taxon>Helicobacteraceae</taxon>
        <taxon>Helicobacter</taxon>
    </lineage>
</organism>
<dbReference type="AlphaFoldDB" id="A0A1Q2LIQ0"/>
<gene>
    <name evidence="3" type="ORF">XJ32_09485</name>
</gene>
<keyword evidence="1" id="KW-0812">Transmembrane</keyword>
<dbReference type="InterPro" id="IPR051311">
    <property type="entry name" value="DedA_domain"/>
</dbReference>
<evidence type="ECO:0000313" key="4">
    <source>
        <dbReference type="Proteomes" id="UP000188298"/>
    </source>
</evidence>
<protein>
    <submittedName>
        <fullName evidence="3">Membrane protein</fullName>
    </submittedName>
</protein>
<evidence type="ECO:0000313" key="3">
    <source>
        <dbReference type="EMBL" id="AQQ60279.1"/>
    </source>
</evidence>
<dbReference type="KEGG" id="hbl:XJ32_09485"/>
<dbReference type="EMBL" id="CP019645">
    <property type="protein sequence ID" value="AQQ60279.1"/>
    <property type="molecule type" value="Genomic_DNA"/>
</dbReference>
<dbReference type="InterPro" id="IPR032816">
    <property type="entry name" value="VTT_dom"/>
</dbReference>
<feature type="domain" description="VTT" evidence="2">
    <location>
        <begin position="34"/>
        <end position="140"/>
    </location>
</feature>
<dbReference type="RefSeq" id="WP_005218473.1">
    <property type="nucleotide sequence ID" value="NZ_CABKOK010000007.1"/>
</dbReference>